<evidence type="ECO:0000259" key="1">
    <source>
        <dbReference type="Pfam" id="PF01979"/>
    </source>
</evidence>
<evidence type="ECO:0000313" key="2">
    <source>
        <dbReference type="EMBL" id="KKC33504.1"/>
    </source>
</evidence>
<dbReference type="SUPFAM" id="SSF51556">
    <property type="entry name" value="Metallo-dependent hydrolases"/>
    <property type="match status" value="1"/>
</dbReference>
<dbReference type="GO" id="GO:0004038">
    <property type="term" value="F:allantoinase activity"/>
    <property type="evidence" value="ECO:0007669"/>
    <property type="project" value="TreeGrafter"/>
</dbReference>
<feature type="domain" description="Amidohydrolase-related" evidence="1">
    <location>
        <begin position="53"/>
        <end position="438"/>
    </location>
</feature>
<dbReference type="Gene3D" id="2.30.40.10">
    <property type="entry name" value="Urease, subunit C, domain 1"/>
    <property type="match status" value="1"/>
</dbReference>
<protein>
    <submittedName>
        <fullName evidence="3">Dihydroorotase</fullName>
    </submittedName>
</protein>
<dbReference type="InterPro" id="IPR006680">
    <property type="entry name" value="Amidohydro-rel"/>
</dbReference>
<keyword evidence="4" id="KW-1185">Reference proteome</keyword>
<dbReference type="Proteomes" id="UP000182258">
    <property type="component" value="Unassembled WGS sequence"/>
</dbReference>
<accession>A0A0F5Q0A2</accession>
<proteinExistence type="predicted"/>
<dbReference type="PATRIC" id="fig|728005.3.peg.4359"/>
<evidence type="ECO:0000313" key="3">
    <source>
        <dbReference type="EMBL" id="SFD15570.1"/>
    </source>
</evidence>
<dbReference type="AlphaFoldDB" id="A0A0F5Q0A2"/>
<dbReference type="OrthoDB" id="9775759at2"/>
<evidence type="ECO:0000313" key="5">
    <source>
        <dbReference type="Proteomes" id="UP000182258"/>
    </source>
</evidence>
<name>A0A0F5Q0A2_9HYPH</name>
<dbReference type="GO" id="GO:0005737">
    <property type="term" value="C:cytoplasm"/>
    <property type="evidence" value="ECO:0007669"/>
    <property type="project" value="TreeGrafter"/>
</dbReference>
<organism evidence="3 5">
    <name type="scientific">Devosia psychrophila</name>
    <dbReference type="NCBI Taxonomy" id="728005"/>
    <lineage>
        <taxon>Bacteria</taxon>
        <taxon>Pseudomonadati</taxon>
        <taxon>Pseudomonadota</taxon>
        <taxon>Alphaproteobacteria</taxon>
        <taxon>Hyphomicrobiales</taxon>
        <taxon>Devosiaceae</taxon>
        <taxon>Devosia</taxon>
    </lineage>
</organism>
<dbReference type="Proteomes" id="UP000033519">
    <property type="component" value="Unassembled WGS sequence"/>
</dbReference>
<dbReference type="InterPro" id="IPR011059">
    <property type="entry name" value="Metal-dep_hydrolase_composite"/>
</dbReference>
<dbReference type="SUPFAM" id="SSF51338">
    <property type="entry name" value="Composite domain of metallo-dependent hydrolases"/>
    <property type="match status" value="1"/>
</dbReference>
<dbReference type="PANTHER" id="PTHR43668">
    <property type="entry name" value="ALLANTOINASE"/>
    <property type="match status" value="1"/>
</dbReference>
<evidence type="ECO:0000313" key="4">
    <source>
        <dbReference type="Proteomes" id="UP000033519"/>
    </source>
</evidence>
<reference evidence="3 5" key="2">
    <citation type="submission" date="2016-10" db="EMBL/GenBank/DDBJ databases">
        <authorList>
            <person name="de Groot N.N."/>
        </authorList>
    </citation>
    <scope>NUCLEOTIDE SEQUENCE [LARGE SCALE GENOMIC DNA]</scope>
    <source>
        <strain evidence="3 5">CGMCC 1.10210</strain>
    </source>
</reference>
<dbReference type="InterPro" id="IPR050138">
    <property type="entry name" value="DHOase/Allantoinase_Hydrolase"/>
</dbReference>
<dbReference type="EMBL" id="LAPV01000090">
    <property type="protein sequence ID" value="KKC33504.1"/>
    <property type="molecule type" value="Genomic_DNA"/>
</dbReference>
<dbReference type="PANTHER" id="PTHR43668:SF2">
    <property type="entry name" value="ALLANTOINASE"/>
    <property type="match status" value="1"/>
</dbReference>
<reference evidence="2 4" key="1">
    <citation type="submission" date="2015-03" db="EMBL/GenBank/DDBJ databases">
        <authorList>
            <person name="Lepp D."/>
            <person name="Hassan Y.I."/>
            <person name="Li X.-Z."/>
            <person name="Zhou T."/>
        </authorList>
    </citation>
    <scope>NUCLEOTIDE SEQUENCE [LARGE SCALE GENOMIC DNA]</scope>
    <source>
        <strain evidence="2 4">Cr7-05</strain>
    </source>
</reference>
<dbReference type="RefSeq" id="WP_046170519.1">
    <property type="nucleotide sequence ID" value="NZ_FOMB01000024.1"/>
</dbReference>
<gene>
    <name evidence="3" type="ORF">SAMN04488059_12435</name>
    <name evidence="2" type="ORF">WH91_08225</name>
</gene>
<dbReference type="InterPro" id="IPR032466">
    <property type="entry name" value="Metal_Hydrolase"/>
</dbReference>
<dbReference type="EMBL" id="FOMB01000024">
    <property type="protein sequence ID" value="SFD15570.1"/>
    <property type="molecule type" value="Genomic_DNA"/>
</dbReference>
<dbReference type="Pfam" id="PF01979">
    <property type="entry name" value="Amidohydro_1"/>
    <property type="match status" value="1"/>
</dbReference>
<dbReference type="GO" id="GO:0006145">
    <property type="term" value="P:purine nucleobase catabolic process"/>
    <property type="evidence" value="ECO:0007669"/>
    <property type="project" value="TreeGrafter"/>
</dbReference>
<dbReference type="STRING" id="728005.SAMN04488059_12435"/>
<dbReference type="Gene3D" id="3.20.20.140">
    <property type="entry name" value="Metal-dependent hydrolases"/>
    <property type="match status" value="1"/>
</dbReference>
<sequence length="468" mass="49655">MTSYDNIIRNAEVLTPDGLQAVDLAIAKGQIAALLPRGEGEAVETIDASGQHLLPGAVDIHFHIRAPAYPDRGTVESETRAAAAGGITTLFEMPISKPCCNTAERVEIRRAHFAEHAFINFGLYAAPGDLGETSVAAMAAAGIVAFKIFTTPAPEGRDDEFFGLSFPNEADQMRALKAAATTKLPIVVHAESAQLLALAEAEIAGSDLSNIDAHLASRPAMCEAVAVAKLLVMNIEAQAKLHIAHVTSALTVDVLRRFAGTSDFSAETCPHYLFRTHDDVRKAGVFAKINPPVRLQSDQDALWQAIADGIITHVTTDHAAFSHAEKLAGASNMVNAPPGSPGSEVLVPSMLDAVAKGRISLKLAMALLSGNAAKRFNLPGKGRIEVDADADLMLVDMAGRTRIGPDTLLTFARDVAQLYYGADFSGRITRTIVAGQTVYDGAVRGRPGWGQYVSPDNLHPAQSTRLRA</sequence>